<gene>
    <name evidence="2" type="ORF">FJV41_43245</name>
</gene>
<feature type="chain" id="PRO_5022090766" description="Lipoprotein" evidence="1">
    <location>
        <begin position="22"/>
        <end position="174"/>
    </location>
</feature>
<evidence type="ECO:0000313" key="2">
    <source>
        <dbReference type="EMBL" id="TQF09694.1"/>
    </source>
</evidence>
<keyword evidence="1" id="KW-0732">Signal</keyword>
<dbReference type="AlphaFoldDB" id="A0A540WMP1"/>
<reference evidence="2 3" key="1">
    <citation type="submission" date="2019-06" db="EMBL/GenBank/DDBJ databases">
        <authorList>
            <person name="Livingstone P."/>
            <person name="Whitworth D."/>
        </authorList>
    </citation>
    <scope>NUCLEOTIDE SEQUENCE [LARGE SCALE GENOMIC DNA]</scope>
    <source>
        <strain evidence="2 3">AM401</strain>
    </source>
</reference>
<dbReference type="PROSITE" id="PS51257">
    <property type="entry name" value="PROKAR_LIPOPROTEIN"/>
    <property type="match status" value="1"/>
</dbReference>
<dbReference type="EMBL" id="VIFM01000317">
    <property type="protein sequence ID" value="TQF09694.1"/>
    <property type="molecule type" value="Genomic_DNA"/>
</dbReference>
<keyword evidence="3" id="KW-1185">Reference proteome</keyword>
<accession>A0A540WMP1</accession>
<dbReference type="Proteomes" id="UP000315369">
    <property type="component" value="Unassembled WGS sequence"/>
</dbReference>
<proteinExistence type="predicted"/>
<protein>
    <recommendedName>
        <fullName evidence="4">Lipoprotein</fullName>
    </recommendedName>
</protein>
<organism evidence="2 3">
    <name type="scientific">Myxococcus llanfairpwllgwyngyllgogerychwyrndrobwllllantysiliogogogochensis</name>
    <dbReference type="NCBI Taxonomy" id="2590453"/>
    <lineage>
        <taxon>Bacteria</taxon>
        <taxon>Pseudomonadati</taxon>
        <taxon>Myxococcota</taxon>
        <taxon>Myxococcia</taxon>
        <taxon>Myxococcales</taxon>
        <taxon>Cystobacterineae</taxon>
        <taxon>Myxococcaceae</taxon>
        <taxon>Myxococcus</taxon>
    </lineage>
</organism>
<dbReference type="RefSeq" id="WP_141648477.1">
    <property type="nucleotide sequence ID" value="NZ_VIFM01000317.1"/>
</dbReference>
<dbReference type="OrthoDB" id="5382356at2"/>
<evidence type="ECO:0008006" key="4">
    <source>
        <dbReference type="Google" id="ProtNLM"/>
    </source>
</evidence>
<evidence type="ECO:0000256" key="1">
    <source>
        <dbReference type="SAM" id="SignalP"/>
    </source>
</evidence>
<name>A0A540WMP1_9BACT</name>
<evidence type="ECO:0000313" key="3">
    <source>
        <dbReference type="Proteomes" id="UP000315369"/>
    </source>
</evidence>
<comment type="caution">
    <text evidence="2">The sequence shown here is derived from an EMBL/GenBank/DDBJ whole genome shotgun (WGS) entry which is preliminary data.</text>
</comment>
<sequence length="174" mass="18930">MMTNSRWMALSGMFVALTLSACDGSGGPDPIVVPEGDRFELRLLGQDAELYEKALLGVGRIEVIAQGKSIPFQLAASARSMDLAQTDHAYLLGYFYLPAEAQSADVRVHFDDVGAFREAGAPGLINARSGSILFTTKRAELEKRKHVVIQLHLKDSLFQGRGAKVLLPSTFIVH</sequence>
<feature type="signal peptide" evidence="1">
    <location>
        <begin position="1"/>
        <end position="21"/>
    </location>
</feature>